<keyword evidence="2" id="KW-1185">Reference proteome</keyword>
<accession>A0AAN8F5C7</accession>
<dbReference type="AlphaFoldDB" id="A0AAN8F5C7"/>
<feature type="non-terminal residue" evidence="1">
    <location>
        <position position="1"/>
    </location>
</feature>
<organism evidence="1 2">
    <name type="scientific">Trichostrongylus colubriformis</name>
    <name type="common">Black scour worm</name>
    <dbReference type="NCBI Taxonomy" id="6319"/>
    <lineage>
        <taxon>Eukaryota</taxon>
        <taxon>Metazoa</taxon>
        <taxon>Ecdysozoa</taxon>
        <taxon>Nematoda</taxon>
        <taxon>Chromadorea</taxon>
        <taxon>Rhabditida</taxon>
        <taxon>Rhabditina</taxon>
        <taxon>Rhabditomorpha</taxon>
        <taxon>Strongyloidea</taxon>
        <taxon>Trichostrongylidae</taxon>
        <taxon>Trichostrongylus</taxon>
    </lineage>
</organism>
<comment type="caution">
    <text evidence="1">The sequence shown here is derived from an EMBL/GenBank/DDBJ whole genome shotgun (WGS) entry which is preliminary data.</text>
</comment>
<sequence length="26" mass="3275">YFRISLQNRILKRLLGCHAYWLHFLL</sequence>
<evidence type="ECO:0000313" key="1">
    <source>
        <dbReference type="EMBL" id="KAK5967752.1"/>
    </source>
</evidence>
<dbReference type="EMBL" id="WIXE01022157">
    <property type="protein sequence ID" value="KAK5967752.1"/>
    <property type="molecule type" value="Genomic_DNA"/>
</dbReference>
<dbReference type="Proteomes" id="UP001331761">
    <property type="component" value="Unassembled WGS sequence"/>
</dbReference>
<protein>
    <submittedName>
        <fullName evidence="1">Uncharacterized protein</fullName>
    </submittedName>
</protein>
<evidence type="ECO:0000313" key="2">
    <source>
        <dbReference type="Proteomes" id="UP001331761"/>
    </source>
</evidence>
<name>A0AAN8F5C7_TRICO</name>
<gene>
    <name evidence="1" type="ORF">GCK32_010406</name>
</gene>
<proteinExistence type="predicted"/>
<reference evidence="1 2" key="1">
    <citation type="submission" date="2019-10" db="EMBL/GenBank/DDBJ databases">
        <title>Assembly and Annotation for the nematode Trichostrongylus colubriformis.</title>
        <authorList>
            <person name="Martin J."/>
        </authorList>
    </citation>
    <scope>NUCLEOTIDE SEQUENCE [LARGE SCALE GENOMIC DNA]</scope>
    <source>
        <strain evidence="1">G859</strain>
        <tissue evidence="1">Whole worm</tissue>
    </source>
</reference>